<evidence type="ECO:0000313" key="1">
    <source>
        <dbReference type="EMBL" id="TYL38013.1"/>
    </source>
</evidence>
<dbReference type="OrthoDB" id="156804at2157"/>
<gene>
    <name evidence="1" type="ORF">CV102_14010</name>
</gene>
<reference evidence="1" key="1">
    <citation type="submission" date="2017-11" db="EMBL/GenBank/DDBJ databases">
        <authorList>
            <person name="Kajale S.C."/>
            <person name="Sharma A."/>
        </authorList>
    </citation>
    <scope>NUCLEOTIDE SEQUENCE</scope>
    <source>
        <strain evidence="1">LS1_42</strain>
    </source>
</reference>
<comment type="caution">
    <text evidence="1">The sequence shown here is derived from an EMBL/GenBank/DDBJ whole genome shotgun (WGS) entry which is preliminary data.</text>
</comment>
<sequence length="64" mass="7648">MSVYTVELPDERERGIRVECDEHGESEEFEPGYRTVAFYCELCGYEVEINVHDTHEWRDFGERC</sequence>
<name>A0A8J8Q3W2_9EURY</name>
<evidence type="ECO:0000313" key="2">
    <source>
        <dbReference type="Proteomes" id="UP000766904"/>
    </source>
</evidence>
<dbReference type="AlphaFoldDB" id="A0A8J8Q3W2"/>
<accession>A0A8J8Q3W2</accession>
<dbReference type="EMBL" id="PHNJ01000007">
    <property type="protein sequence ID" value="TYL38013.1"/>
    <property type="molecule type" value="Genomic_DNA"/>
</dbReference>
<protein>
    <submittedName>
        <fullName evidence="1">Uncharacterized protein</fullName>
    </submittedName>
</protein>
<proteinExistence type="predicted"/>
<dbReference type="RefSeq" id="WP_148858619.1">
    <property type="nucleotide sequence ID" value="NZ_PHNJ01000007.1"/>
</dbReference>
<dbReference type="Proteomes" id="UP000766904">
    <property type="component" value="Unassembled WGS sequence"/>
</dbReference>
<organism evidence="1 2">
    <name type="scientific">Natronococcus pandeyae</name>
    <dbReference type="NCBI Taxonomy" id="2055836"/>
    <lineage>
        <taxon>Archaea</taxon>
        <taxon>Methanobacteriati</taxon>
        <taxon>Methanobacteriota</taxon>
        <taxon>Stenosarchaea group</taxon>
        <taxon>Halobacteria</taxon>
        <taxon>Halobacteriales</taxon>
        <taxon>Natrialbaceae</taxon>
        <taxon>Natronococcus</taxon>
    </lineage>
</organism>
<keyword evidence="2" id="KW-1185">Reference proteome</keyword>